<keyword evidence="14 16" id="KW-0012">Acyltransferase</keyword>
<evidence type="ECO:0000313" key="18">
    <source>
        <dbReference type="EMBL" id="SCW03359.1"/>
    </source>
</evidence>
<dbReference type="Pfam" id="PF03982">
    <property type="entry name" value="DAGAT"/>
    <property type="match status" value="2"/>
</dbReference>
<dbReference type="PANTHER" id="PTHR12317:SF0">
    <property type="entry name" value="ACYLTRANSFERASE"/>
    <property type="match status" value="1"/>
</dbReference>
<accession>A0A1G4MHM0</accession>
<comment type="pathway">
    <text evidence="2 16">Glycerolipid metabolism; triacylglycerol biosynthesis.</text>
</comment>
<comment type="subcellular location">
    <subcellularLocation>
        <location evidence="1 16">Endoplasmic reticulum membrane</location>
        <topology evidence="1 16">Multi-pass membrane protein</topology>
    </subcellularLocation>
</comment>
<evidence type="ECO:0000256" key="14">
    <source>
        <dbReference type="ARBA" id="ARBA00023315"/>
    </source>
</evidence>
<dbReference type="OMA" id="RSQWMRR"/>
<keyword evidence="19" id="KW-1185">Reference proteome</keyword>
<evidence type="ECO:0000256" key="4">
    <source>
        <dbReference type="ARBA" id="ARBA00005420"/>
    </source>
</evidence>
<dbReference type="PANTHER" id="PTHR12317">
    <property type="entry name" value="DIACYLGLYCEROL O-ACYLTRANSFERASE"/>
    <property type="match status" value="1"/>
</dbReference>
<evidence type="ECO:0000256" key="8">
    <source>
        <dbReference type="ARBA" id="ARBA00022692"/>
    </source>
</evidence>
<keyword evidence="9" id="KW-0319">Glycerol metabolism</keyword>
<dbReference type="InterPro" id="IPR007130">
    <property type="entry name" value="DAGAT"/>
</dbReference>
<comment type="function">
    <text evidence="16">Catalyzes the terminal and only committed step in triacylglycerol synthesis by using diacylglycerol and fatty acyl CoA as substrates.</text>
</comment>
<sequence length="455" mass="52413">MDSAGQVNHRKQCDGKVSISDGAMSSGADIWKERERSRSPSQILRNELDSLRFYGKGNEKGMPLGDLLDEPDLLHKPKVNFCSPKTPWKRRLQTLAVAWHVGSFIYMAAFTLLAMANPLMWVVMIPYLLYYMVDRTPANGRVTRRYSNWFRSLALWQYYCNYYPIRLHKVADIPPTFTESKANDLGAKKYKMSLKIRLWPLKHSLTLNILKKSDAVEKEATGPRYIFGYHPHGVAALGAFGAFATEGCNWSELFPGIPVCLMTLINQFQIPFYRDYLLSLGITSVSRKNALKVLDQNFSICIVVGGAQEALTSKVGSADLVLKRRKGFVKLALETGKVGIVPCFAFGETDCYNILQTDEKSYLRRMQLWFKRTYGFTIPFFFARGVFNYDFGLIPFRRPINIVVGRPIYVDKKYENPSIEDIDYYQKLYIEELERIFHKYKEQFGYKGMELNYVE</sequence>
<evidence type="ECO:0000256" key="11">
    <source>
        <dbReference type="ARBA" id="ARBA00022989"/>
    </source>
</evidence>
<evidence type="ECO:0000256" key="9">
    <source>
        <dbReference type="ARBA" id="ARBA00022798"/>
    </source>
</evidence>
<feature type="region of interest" description="Disordered" evidence="17">
    <location>
        <begin position="1"/>
        <end position="21"/>
    </location>
</feature>
<dbReference type="CDD" id="cd07987">
    <property type="entry name" value="LPLAT_MGAT-like"/>
    <property type="match status" value="1"/>
</dbReference>
<keyword evidence="6 16" id="KW-0444">Lipid biosynthesis</keyword>
<dbReference type="STRING" id="4955.A0A1G4MHM0"/>
<evidence type="ECO:0000313" key="19">
    <source>
        <dbReference type="Proteomes" id="UP000190831"/>
    </source>
</evidence>
<evidence type="ECO:0000256" key="7">
    <source>
        <dbReference type="ARBA" id="ARBA00022679"/>
    </source>
</evidence>
<evidence type="ECO:0000256" key="3">
    <source>
        <dbReference type="ARBA" id="ARBA00005189"/>
    </source>
</evidence>
<evidence type="ECO:0000256" key="17">
    <source>
        <dbReference type="SAM" id="MobiDB-lite"/>
    </source>
</evidence>
<keyword evidence="13 16" id="KW-0472">Membrane</keyword>
<evidence type="ECO:0000256" key="13">
    <source>
        <dbReference type="ARBA" id="ARBA00023136"/>
    </source>
</evidence>
<dbReference type="OrthoDB" id="264532at2759"/>
<keyword evidence="8 16" id="KW-0812">Transmembrane</keyword>
<feature type="transmembrane region" description="Helical" evidence="16">
    <location>
        <begin position="104"/>
        <end position="131"/>
    </location>
</feature>
<dbReference type="EC" id="2.3.1.20" evidence="5 16"/>
<gene>
    <name evidence="18" type="ORF">LAFE_0G08680G</name>
</gene>
<evidence type="ECO:0000256" key="15">
    <source>
        <dbReference type="ARBA" id="ARBA00048109"/>
    </source>
</evidence>
<keyword evidence="10 16" id="KW-0256">Endoplasmic reticulum</keyword>
<dbReference type="GO" id="GO:0019432">
    <property type="term" value="P:triglyceride biosynthetic process"/>
    <property type="evidence" value="ECO:0007669"/>
    <property type="project" value="UniProtKB-UniRule"/>
</dbReference>
<protein>
    <recommendedName>
        <fullName evidence="5 16">Diacylglycerol O-acyltransferase</fullName>
        <ecNumber evidence="5 16">2.3.1.20</ecNumber>
    </recommendedName>
</protein>
<dbReference type="UniPathway" id="UPA00282"/>
<evidence type="ECO:0000256" key="5">
    <source>
        <dbReference type="ARBA" id="ARBA00013244"/>
    </source>
</evidence>
<dbReference type="EMBL" id="LT598486">
    <property type="protein sequence ID" value="SCW03359.1"/>
    <property type="molecule type" value="Genomic_DNA"/>
</dbReference>
<evidence type="ECO:0000256" key="10">
    <source>
        <dbReference type="ARBA" id="ARBA00022824"/>
    </source>
</evidence>
<name>A0A1G4MHM0_LACFM</name>
<keyword evidence="7" id="KW-0808">Transferase</keyword>
<keyword evidence="12 16" id="KW-0443">Lipid metabolism</keyword>
<comment type="caution">
    <text evidence="16">Lacks conserved residue(s) required for the propagation of feature annotation.</text>
</comment>
<dbReference type="GO" id="GO:0006071">
    <property type="term" value="P:glycerol metabolic process"/>
    <property type="evidence" value="ECO:0007669"/>
    <property type="project" value="UniProtKB-UniRule"/>
</dbReference>
<dbReference type="GO" id="GO:0005789">
    <property type="term" value="C:endoplasmic reticulum membrane"/>
    <property type="evidence" value="ECO:0007669"/>
    <property type="project" value="UniProtKB-SubCell"/>
</dbReference>
<evidence type="ECO:0000256" key="16">
    <source>
        <dbReference type="RuleBase" id="RU367023"/>
    </source>
</evidence>
<evidence type="ECO:0000256" key="6">
    <source>
        <dbReference type="ARBA" id="ARBA00022516"/>
    </source>
</evidence>
<dbReference type="AlphaFoldDB" id="A0A1G4MHM0"/>
<dbReference type="GO" id="GO:0004144">
    <property type="term" value="F:diacylglycerol O-acyltransferase activity"/>
    <property type="evidence" value="ECO:0007669"/>
    <property type="project" value="UniProtKB-UniRule"/>
</dbReference>
<comment type="catalytic activity">
    <reaction evidence="15 16">
        <text>an acyl-CoA + a 1,2-diacyl-sn-glycerol = a triacyl-sn-glycerol + CoA</text>
        <dbReference type="Rhea" id="RHEA:10868"/>
        <dbReference type="ChEBI" id="CHEBI:17815"/>
        <dbReference type="ChEBI" id="CHEBI:57287"/>
        <dbReference type="ChEBI" id="CHEBI:58342"/>
        <dbReference type="ChEBI" id="CHEBI:64615"/>
        <dbReference type="EC" id="2.3.1.20"/>
    </reaction>
</comment>
<keyword evidence="11 16" id="KW-1133">Transmembrane helix</keyword>
<evidence type="ECO:0000256" key="1">
    <source>
        <dbReference type="ARBA" id="ARBA00004477"/>
    </source>
</evidence>
<proteinExistence type="inferred from homology"/>
<evidence type="ECO:0000256" key="12">
    <source>
        <dbReference type="ARBA" id="ARBA00023098"/>
    </source>
</evidence>
<dbReference type="Proteomes" id="UP000190831">
    <property type="component" value="Chromosome G"/>
</dbReference>
<comment type="pathway">
    <text evidence="3">Lipid metabolism.</text>
</comment>
<evidence type="ECO:0000256" key="2">
    <source>
        <dbReference type="ARBA" id="ARBA00004771"/>
    </source>
</evidence>
<organism evidence="18 19">
    <name type="scientific">Lachancea fermentati</name>
    <name type="common">Zygosaccharomyces fermentati</name>
    <dbReference type="NCBI Taxonomy" id="4955"/>
    <lineage>
        <taxon>Eukaryota</taxon>
        <taxon>Fungi</taxon>
        <taxon>Dikarya</taxon>
        <taxon>Ascomycota</taxon>
        <taxon>Saccharomycotina</taxon>
        <taxon>Saccharomycetes</taxon>
        <taxon>Saccharomycetales</taxon>
        <taxon>Saccharomycetaceae</taxon>
        <taxon>Lachancea</taxon>
    </lineage>
</organism>
<comment type="similarity">
    <text evidence="4 16">Belongs to the diacylglycerol acyltransferase family.</text>
</comment>
<reference evidence="18 19" key="1">
    <citation type="submission" date="2016-03" db="EMBL/GenBank/DDBJ databases">
        <authorList>
            <person name="Devillers H."/>
        </authorList>
    </citation>
    <scope>NUCLEOTIDE SEQUENCE [LARGE SCALE GENOMIC DNA]</scope>
    <source>
        <strain evidence="18">CBS 6772</strain>
    </source>
</reference>